<dbReference type="Gene3D" id="3.40.960.10">
    <property type="entry name" value="VSR Endonuclease"/>
    <property type="match status" value="1"/>
</dbReference>
<protein>
    <recommendedName>
        <fullName evidence="2">Zinc-ribbon domain-containing protein</fullName>
    </recommendedName>
</protein>
<evidence type="ECO:0000313" key="1">
    <source>
        <dbReference type="EMBL" id="QHU06780.1"/>
    </source>
</evidence>
<evidence type="ECO:0008006" key="2">
    <source>
        <dbReference type="Google" id="ProtNLM"/>
    </source>
</evidence>
<dbReference type="EMBL" id="MN740667">
    <property type="protein sequence ID" value="QHU06780.1"/>
    <property type="molecule type" value="Genomic_DNA"/>
</dbReference>
<name>A0A6C0JQ06_9ZZZZ</name>
<reference evidence="1" key="1">
    <citation type="journal article" date="2020" name="Nature">
        <title>Giant virus diversity and host interactions through global metagenomics.</title>
        <authorList>
            <person name="Schulz F."/>
            <person name="Roux S."/>
            <person name="Paez-Espino D."/>
            <person name="Jungbluth S."/>
            <person name="Walsh D.A."/>
            <person name="Denef V.J."/>
            <person name="McMahon K.D."/>
            <person name="Konstantinidis K.T."/>
            <person name="Eloe-Fadrosh E.A."/>
            <person name="Kyrpides N.C."/>
            <person name="Woyke T."/>
        </authorList>
    </citation>
    <scope>NUCLEOTIDE SEQUENCE</scope>
    <source>
        <strain evidence="1">GVMAG-S-1038524-41</strain>
    </source>
</reference>
<dbReference type="AlphaFoldDB" id="A0A6C0JQ06"/>
<proteinExistence type="predicted"/>
<organism evidence="1">
    <name type="scientific">viral metagenome</name>
    <dbReference type="NCBI Taxonomy" id="1070528"/>
    <lineage>
        <taxon>unclassified sequences</taxon>
        <taxon>metagenomes</taxon>
        <taxon>organismal metagenomes</taxon>
    </lineage>
</organism>
<accession>A0A6C0JQ06</accession>
<sequence>MDKIEELKEYVIDKNLGECLSSEWINCKTKYKWECQKGHVFEKIWGAIKYRGEWCKQCTKVGISTCRDLASKNNGELLSDIYNDNRTKLKWKCKNNHIFQSAWRHINKRPNFCPKCPRKKKNIEKPVTKRIKLSIENCQEEAKKFGGKCLDLEYKNRRTLMKWQCGNNHTFTLTLGAVRNNGRWCRECNYDKQRHDISVAQDIAKKYGGECLSTDYVNLETPMKWRCKEGHEWEVNMINIKGSGSWCRMCHLRTRRDKAIKRIFKWVSILGGKLLTKNEDVPYDIGADQFTLNIKCNKDHTFTRTFKSLRTGSWCPKCTYKSESACRDVLESVYPYTFPKRRLKCMEYLELDGYCEELGIAFEYDGKQHAEYIPHFHRNGMNDLLDQMTRDDRTNDLCKKNGISLIRIPHTYSYINLDELSSFIYSVLENLGF</sequence>